<proteinExistence type="predicted"/>
<dbReference type="EMBL" id="SAUN01000001">
    <property type="protein sequence ID" value="RVX40177.1"/>
    <property type="molecule type" value="Genomic_DNA"/>
</dbReference>
<comment type="caution">
    <text evidence="1">The sequence shown here is derived from an EMBL/GenBank/DDBJ whole genome shotgun (WGS) entry which is preliminary data.</text>
</comment>
<dbReference type="AlphaFoldDB" id="A0A438M3K3"/>
<dbReference type="Proteomes" id="UP000284824">
    <property type="component" value="Unassembled WGS sequence"/>
</dbReference>
<organism evidence="1 2">
    <name type="scientific">Nonomuraea polychroma</name>
    <dbReference type="NCBI Taxonomy" id="46176"/>
    <lineage>
        <taxon>Bacteria</taxon>
        <taxon>Bacillati</taxon>
        <taxon>Actinomycetota</taxon>
        <taxon>Actinomycetes</taxon>
        <taxon>Streptosporangiales</taxon>
        <taxon>Streptosporangiaceae</taxon>
        <taxon>Nonomuraea</taxon>
    </lineage>
</organism>
<evidence type="ECO:0000313" key="1">
    <source>
        <dbReference type="EMBL" id="RVX40177.1"/>
    </source>
</evidence>
<accession>A0A438M3K3</accession>
<protein>
    <submittedName>
        <fullName evidence="1">Uncharacterized protein</fullName>
    </submittedName>
</protein>
<sequence>MLTIPIGQVNGDGADGDLIAQHRACPACDVLLTRASGLFGDRVNLTSDEERDCRG</sequence>
<reference evidence="1 2" key="1">
    <citation type="submission" date="2019-01" db="EMBL/GenBank/DDBJ databases">
        <title>Sequencing the genomes of 1000 actinobacteria strains.</title>
        <authorList>
            <person name="Klenk H.-P."/>
        </authorList>
    </citation>
    <scope>NUCLEOTIDE SEQUENCE [LARGE SCALE GENOMIC DNA]</scope>
    <source>
        <strain evidence="1 2">DSM 43925</strain>
    </source>
</reference>
<keyword evidence="2" id="KW-1185">Reference proteome</keyword>
<dbReference type="RefSeq" id="WP_164903591.1">
    <property type="nucleotide sequence ID" value="NZ_SAUN01000001.1"/>
</dbReference>
<evidence type="ECO:0000313" key="2">
    <source>
        <dbReference type="Proteomes" id="UP000284824"/>
    </source>
</evidence>
<name>A0A438M3K3_9ACTN</name>
<gene>
    <name evidence="1" type="ORF">EDD27_2575</name>
</gene>